<evidence type="ECO:0000256" key="1">
    <source>
        <dbReference type="SAM" id="MobiDB-lite"/>
    </source>
</evidence>
<sequence>MSRNQNYRKSDKSVRQKGTSTKYEDEGVNPQNALFGVYVRTHLVVEMWMHCLVTLALPFPSPYRTWNKEPCDGFPITALDSPQPIKIISHLGDRKSPADFYDSRFHNQAKCYKSTTKFNSA</sequence>
<reference evidence="2 3" key="1">
    <citation type="submission" date="2021-06" db="EMBL/GenBank/DDBJ databases">
        <title>Caerostris extrusa draft genome.</title>
        <authorList>
            <person name="Kono N."/>
            <person name="Arakawa K."/>
        </authorList>
    </citation>
    <scope>NUCLEOTIDE SEQUENCE [LARGE SCALE GENOMIC DNA]</scope>
</reference>
<comment type="caution">
    <text evidence="2">The sequence shown here is derived from an EMBL/GenBank/DDBJ whole genome shotgun (WGS) entry which is preliminary data.</text>
</comment>
<proteinExistence type="predicted"/>
<accession>A0AAV4QP57</accession>
<dbReference type="EMBL" id="BPLR01006449">
    <property type="protein sequence ID" value="GIY09977.1"/>
    <property type="molecule type" value="Genomic_DNA"/>
</dbReference>
<keyword evidence="3" id="KW-1185">Reference proteome</keyword>
<organism evidence="2 3">
    <name type="scientific">Caerostris extrusa</name>
    <name type="common">Bark spider</name>
    <name type="synonym">Caerostris bankana</name>
    <dbReference type="NCBI Taxonomy" id="172846"/>
    <lineage>
        <taxon>Eukaryota</taxon>
        <taxon>Metazoa</taxon>
        <taxon>Ecdysozoa</taxon>
        <taxon>Arthropoda</taxon>
        <taxon>Chelicerata</taxon>
        <taxon>Arachnida</taxon>
        <taxon>Araneae</taxon>
        <taxon>Araneomorphae</taxon>
        <taxon>Entelegynae</taxon>
        <taxon>Araneoidea</taxon>
        <taxon>Araneidae</taxon>
        <taxon>Caerostris</taxon>
    </lineage>
</organism>
<evidence type="ECO:0000313" key="3">
    <source>
        <dbReference type="Proteomes" id="UP001054945"/>
    </source>
</evidence>
<evidence type="ECO:0000313" key="2">
    <source>
        <dbReference type="EMBL" id="GIY09977.1"/>
    </source>
</evidence>
<dbReference type="AlphaFoldDB" id="A0AAV4QP57"/>
<gene>
    <name evidence="2" type="ORF">CEXT_178431</name>
</gene>
<protein>
    <submittedName>
        <fullName evidence="2">Uncharacterized protein</fullName>
    </submittedName>
</protein>
<feature type="region of interest" description="Disordered" evidence="1">
    <location>
        <begin position="1"/>
        <end position="27"/>
    </location>
</feature>
<name>A0AAV4QP57_CAEEX</name>
<dbReference type="Proteomes" id="UP001054945">
    <property type="component" value="Unassembled WGS sequence"/>
</dbReference>